<evidence type="ECO:0000259" key="1">
    <source>
        <dbReference type="Pfam" id="PF01973"/>
    </source>
</evidence>
<dbReference type="PANTHER" id="PTHR41786:SF1">
    <property type="entry name" value="6-HYDROXYMETHYLPTERIN DIPHOSPHOKINASE MPTE-LIKE DOMAIN-CONTAINING PROTEIN"/>
    <property type="match status" value="1"/>
</dbReference>
<evidence type="ECO:0000313" key="3">
    <source>
        <dbReference type="Proteomes" id="UP000778951"/>
    </source>
</evidence>
<dbReference type="AlphaFoldDB" id="A0A968GHR7"/>
<evidence type="ECO:0000313" key="2">
    <source>
        <dbReference type="EMBL" id="NIZ70066.1"/>
    </source>
</evidence>
<accession>A0A968GHR7</accession>
<protein>
    <submittedName>
        <fullName evidence="2">DUF115 domain-containing protein</fullName>
    </submittedName>
</protein>
<organism evidence="2 3">
    <name type="scientific">Entomospira culicis</name>
    <dbReference type="NCBI Taxonomy" id="2719989"/>
    <lineage>
        <taxon>Bacteria</taxon>
        <taxon>Pseudomonadati</taxon>
        <taxon>Spirochaetota</taxon>
        <taxon>Spirochaetia</taxon>
        <taxon>Spirochaetales</taxon>
        <taxon>Spirochaetaceae</taxon>
        <taxon>Entomospira</taxon>
    </lineage>
</organism>
<gene>
    <name evidence="2" type="ORF">HCT48_07585</name>
</gene>
<keyword evidence="3" id="KW-1185">Reference proteome</keyword>
<dbReference type="PANTHER" id="PTHR41786">
    <property type="entry name" value="MOTILITY ACCESSORY FACTOR MAF"/>
    <property type="match status" value="1"/>
</dbReference>
<sequence>MNLWTTNLQILRQRFNALAQQLAQYQPIALPLKEARNGLAVPIYQDQPLHSLYDPMKEAQKMLPPTGESYLVIGLGAGYLAKSILAQSTTALLLIIEPSPCDLANLLATLDYTDILNDPRLILLSNKEISPLFQQLAHLYQPLLHGNLHLIHPRLMQSLYPTFFDNFTQAWQAWMHQLSGELSTWHFFGRRWFKNIVTNLATITPENSARAIPSQTDIFIAGAGPSLEDAIVRMKKEHKRPLIIASDAAALTLQAHQLPADLILSIDAQALVQYHFLGLDLKPSTLIADLSVHPALHRSGKSHFFAGSHPLARLSGLRHLPTDSGNVGTTAYLLAKYLGAKSIRWGGLDFAYLHGKPYANPNYLYCLYEAQASRLQPISQNVAQLTFRTAIHYYPETGHYQSDLLAFYQTKFHQAQTLHTPKTWHQPSIDGIKFLKNYHQQLIDLAKRPIDAWHALSPNHRTLLYTLLPSMSTGYQMGLRTNQLIEETLNFALTSLKDKI</sequence>
<comment type="caution">
    <text evidence="2">The sequence shown here is derived from an EMBL/GenBank/DDBJ whole genome shotgun (WGS) entry which is preliminary data.</text>
</comment>
<dbReference type="Proteomes" id="UP000778951">
    <property type="component" value="Unassembled WGS sequence"/>
</dbReference>
<dbReference type="RefSeq" id="WP_167696150.1">
    <property type="nucleotide sequence ID" value="NZ_CP118181.1"/>
</dbReference>
<feature type="domain" description="6-hydroxymethylpterin diphosphokinase MptE-like" evidence="1">
    <location>
        <begin position="194"/>
        <end position="353"/>
    </location>
</feature>
<proteinExistence type="predicted"/>
<dbReference type="InterPro" id="IPR002826">
    <property type="entry name" value="MptE-like"/>
</dbReference>
<dbReference type="EMBL" id="JAATLM010000001">
    <property type="protein sequence ID" value="NIZ70066.1"/>
    <property type="molecule type" value="Genomic_DNA"/>
</dbReference>
<reference evidence="2" key="1">
    <citation type="submission" date="2020-03" db="EMBL/GenBank/DDBJ databases">
        <title>Spirochaetal bacteria isolated from arthropods constitute a novel genus Entomospira genus novum within the order Spirochaetales.</title>
        <authorList>
            <person name="Grana-Miraglia L."/>
            <person name="Sikutova S."/>
            <person name="Fingerle V."/>
            <person name="Sing A."/>
            <person name="Castillo-Ramirez S."/>
            <person name="Margos G."/>
            <person name="Rudolf I."/>
        </authorList>
    </citation>
    <scope>NUCLEOTIDE SEQUENCE</scope>
    <source>
        <strain evidence="2">BR149</strain>
    </source>
</reference>
<name>A0A968GHR7_9SPIO</name>
<dbReference type="Pfam" id="PF01973">
    <property type="entry name" value="MptE-like"/>
    <property type="match status" value="1"/>
</dbReference>